<gene>
    <name evidence="1" type="ORF">L2E82_49052</name>
</gene>
<proteinExistence type="predicted"/>
<evidence type="ECO:0000313" key="1">
    <source>
        <dbReference type="EMBL" id="KAI3690841.1"/>
    </source>
</evidence>
<name>A0ACB8Z062_CICIN</name>
<accession>A0ACB8Z062</accession>
<protein>
    <submittedName>
        <fullName evidence="1">Uncharacterized protein</fullName>
    </submittedName>
</protein>
<dbReference type="Proteomes" id="UP001055811">
    <property type="component" value="Linkage Group LG09"/>
</dbReference>
<reference evidence="2" key="1">
    <citation type="journal article" date="2022" name="Mol. Ecol. Resour.">
        <title>The genomes of chicory, endive, great burdock and yacon provide insights into Asteraceae palaeo-polyploidization history and plant inulin production.</title>
        <authorList>
            <person name="Fan W."/>
            <person name="Wang S."/>
            <person name="Wang H."/>
            <person name="Wang A."/>
            <person name="Jiang F."/>
            <person name="Liu H."/>
            <person name="Zhao H."/>
            <person name="Xu D."/>
            <person name="Zhang Y."/>
        </authorList>
    </citation>
    <scope>NUCLEOTIDE SEQUENCE [LARGE SCALE GENOMIC DNA]</scope>
    <source>
        <strain evidence="2">cv. Punajuju</strain>
    </source>
</reference>
<sequence length="86" mass="9671">MTKQSAWHSTRPSCATSYLTVLTPRRNDPTTQIKVPSPSNITKSSASTPPSLLRHKFNSIPQTPSTSSFFLLRFPFQVRCWGSFIN</sequence>
<organism evidence="1 2">
    <name type="scientific">Cichorium intybus</name>
    <name type="common">Chicory</name>
    <dbReference type="NCBI Taxonomy" id="13427"/>
    <lineage>
        <taxon>Eukaryota</taxon>
        <taxon>Viridiplantae</taxon>
        <taxon>Streptophyta</taxon>
        <taxon>Embryophyta</taxon>
        <taxon>Tracheophyta</taxon>
        <taxon>Spermatophyta</taxon>
        <taxon>Magnoliopsida</taxon>
        <taxon>eudicotyledons</taxon>
        <taxon>Gunneridae</taxon>
        <taxon>Pentapetalae</taxon>
        <taxon>asterids</taxon>
        <taxon>campanulids</taxon>
        <taxon>Asterales</taxon>
        <taxon>Asteraceae</taxon>
        <taxon>Cichorioideae</taxon>
        <taxon>Cichorieae</taxon>
        <taxon>Cichoriinae</taxon>
        <taxon>Cichorium</taxon>
    </lineage>
</organism>
<keyword evidence="2" id="KW-1185">Reference proteome</keyword>
<reference evidence="1 2" key="2">
    <citation type="journal article" date="2022" name="Mol. Ecol. Resour.">
        <title>The genomes of chicory, endive, great burdock and yacon provide insights into Asteraceae paleo-polyploidization history and plant inulin production.</title>
        <authorList>
            <person name="Fan W."/>
            <person name="Wang S."/>
            <person name="Wang H."/>
            <person name="Wang A."/>
            <person name="Jiang F."/>
            <person name="Liu H."/>
            <person name="Zhao H."/>
            <person name="Xu D."/>
            <person name="Zhang Y."/>
        </authorList>
    </citation>
    <scope>NUCLEOTIDE SEQUENCE [LARGE SCALE GENOMIC DNA]</scope>
    <source>
        <strain evidence="2">cv. Punajuju</strain>
        <tissue evidence="1">Leaves</tissue>
    </source>
</reference>
<evidence type="ECO:0000313" key="2">
    <source>
        <dbReference type="Proteomes" id="UP001055811"/>
    </source>
</evidence>
<comment type="caution">
    <text evidence="1">The sequence shown here is derived from an EMBL/GenBank/DDBJ whole genome shotgun (WGS) entry which is preliminary data.</text>
</comment>
<dbReference type="EMBL" id="CM042017">
    <property type="protein sequence ID" value="KAI3690841.1"/>
    <property type="molecule type" value="Genomic_DNA"/>
</dbReference>